<comment type="caution">
    <text evidence="4">The sequence shown here is derived from an EMBL/GenBank/DDBJ whole genome shotgun (WGS) entry which is preliminary data.</text>
</comment>
<dbReference type="AlphaFoldDB" id="W7IZH6"/>
<dbReference type="STRING" id="909613.UO65_2576"/>
<dbReference type="PANTHER" id="PTHR30349">
    <property type="entry name" value="PHAGE INTEGRASE-RELATED"/>
    <property type="match status" value="1"/>
</dbReference>
<gene>
    <name evidence="4" type="ORF">UO65_2576</name>
</gene>
<dbReference type="GO" id="GO:0015074">
    <property type="term" value="P:DNA integration"/>
    <property type="evidence" value="ECO:0007669"/>
    <property type="project" value="InterPro"/>
</dbReference>
<dbReference type="eggNOG" id="COG0582">
    <property type="taxonomic scope" value="Bacteria"/>
</dbReference>
<dbReference type="GO" id="GO:0003677">
    <property type="term" value="F:DNA binding"/>
    <property type="evidence" value="ECO:0007669"/>
    <property type="project" value="UniProtKB-KW"/>
</dbReference>
<evidence type="ECO:0000256" key="2">
    <source>
        <dbReference type="ARBA" id="ARBA00023172"/>
    </source>
</evidence>
<protein>
    <submittedName>
        <fullName evidence="4">Integrase</fullName>
    </submittedName>
</protein>
<dbReference type="PANTHER" id="PTHR30349:SF91">
    <property type="entry name" value="INTA PROTEIN"/>
    <property type="match status" value="1"/>
</dbReference>
<evidence type="ECO:0000313" key="4">
    <source>
        <dbReference type="EMBL" id="EWC62062.1"/>
    </source>
</evidence>
<dbReference type="Gene3D" id="1.10.443.10">
    <property type="entry name" value="Intergrase catalytic core"/>
    <property type="match status" value="1"/>
</dbReference>
<feature type="domain" description="Tyr recombinase" evidence="3">
    <location>
        <begin position="37"/>
        <end position="254"/>
    </location>
</feature>
<keyword evidence="2" id="KW-0233">DNA recombination</keyword>
<dbReference type="InterPro" id="IPR010998">
    <property type="entry name" value="Integrase_recombinase_N"/>
</dbReference>
<dbReference type="GO" id="GO:0006310">
    <property type="term" value="P:DNA recombination"/>
    <property type="evidence" value="ECO:0007669"/>
    <property type="project" value="UniProtKB-KW"/>
</dbReference>
<dbReference type="Proteomes" id="UP000019277">
    <property type="component" value="Unassembled WGS sequence"/>
</dbReference>
<dbReference type="SUPFAM" id="SSF56349">
    <property type="entry name" value="DNA breaking-rejoining enzymes"/>
    <property type="match status" value="1"/>
</dbReference>
<dbReference type="InterPro" id="IPR002104">
    <property type="entry name" value="Integrase_catalytic"/>
</dbReference>
<dbReference type="InterPro" id="IPR011010">
    <property type="entry name" value="DNA_brk_join_enz"/>
</dbReference>
<dbReference type="PATRIC" id="fig|909613.9.peg.2581"/>
<dbReference type="InterPro" id="IPR050090">
    <property type="entry name" value="Tyrosine_recombinase_XerCD"/>
</dbReference>
<accession>W7IZH6</accession>
<keyword evidence="5" id="KW-1185">Reference proteome</keyword>
<reference evidence="4 5" key="1">
    <citation type="journal article" date="2014" name="Genome Announc.">
        <title>Draft Genome Sequence of the Antitrypanosomally Active Sponge-Associated Bacterium Actinokineospora sp. Strain EG49.</title>
        <authorList>
            <person name="Harjes J."/>
            <person name="Ryu T."/>
            <person name="Abdelmohsen U.R."/>
            <person name="Moitinho-Silva L."/>
            <person name="Horn H."/>
            <person name="Ravasi T."/>
            <person name="Hentschel U."/>
        </authorList>
    </citation>
    <scope>NUCLEOTIDE SEQUENCE [LARGE SCALE GENOMIC DNA]</scope>
    <source>
        <strain evidence="4 5">EG49</strain>
    </source>
</reference>
<proteinExistence type="predicted"/>
<dbReference type="EMBL" id="AYXG01000089">
    <property type="protein sequence ID" value="EWC62062.1"/>
    <property type="molecule type" value="Genomic_DNA"/>
</dbReference>
<dbReference type="Gene3D" id="1.10.150.130">
    <property type="match status" value="1"/>
</dbReference>
<evidence type="ECO:0000256" key="1">
    <source>
        <dbReference type="ARBA" id="ARBA00023125"/>
    </source>
</evidence>
<dbReference type="CDD" id="cd01189">
    <property type="entry name" value="INT_ICEBs1_C_like"/>
    <property type="match status" value="1"/>
</dbReference>
<name>W7IZH6_9PSEU</name>
<dbReference type="Pfam" id="PF00589">
    <property type="entry name" value="Phage_integrase"/>
    <property type="match status" value="1"/>
</dbReference>
<dbReference type="PROSITE" id="PS51898">
    <property type="entry name" value="TYR_RECOMBINASE"/>
    <property type="match status" value="1"/>
</dbReference>
<evidence type="ECO:0000313" key="5">
    <source>
        <dbReference type="Proteomes" id="UP000019277"/>
    </source>
</evidence>
<dbReference type="InterPro" id="IPR013762">
    <property type="entry name" value="Integrase-like_cat_sf"/>
</dbReference>
<evidence type="ECO:0000259" key="3">
    <source>
        <dbReference type="PROSITE" id="PS51898"/>
    </source>
</evidence>
<keyword evidence="1" id="KW-0238">DNA-binding</keyword>
<sequence length="262" mass="29877">MQQVHAVLRNALQQAMREELIARNVAKLVKVSVPKYDVNRGLTFEQAKALLKAAEGDRLEALYVLAVFMGLRRGELLGLRWSDIDWDGWERLCADHRERFCEDCAEDYSPTLRVRNTLQRVGSELVFLGPKTESSKRVSPLIAVCREALLEHWDRQDDEREAAAHWEGLDLVFCTPTGGPLDPSNLRSQWHPMRQRAGLGDVRFHDLRHSCVTLLLKLGVPPHVVRDIVGHADIHVTMTIYASVTLDDKREALRRLSDEMGR</sequence>
<organism evidence="4 5">
    <name type="scientific">Actinokineospora spheciospongiae</name>
    <dbReference type="NCBI Taxonomy" id="909613"/>
    <lineage>
        <taxon>Bacteria</taxon>
        <taxon>Bacillati</taxon>
        <taxon>Actinomycetota</taxon>
        <taxon>Actinomycetes</taxon>
        <taxon>Pseudonocardiales</taxon>
        <taxon>Pseudonocardiaceae</taxon>
        <taxon>Actinokineospora</taxon>
    </lineage>
</organism>